<dbReference type="VEuPathDB" id="FungiDB:SI65_05241"/>
<reference evidence="2 3" key="1">
    <citation type="journal article" date="2016" name="BMC Genomics">
        <title>Comparative genomic and transcriptomic analyses of the Fuzhuan brick tea-fermentation fungus Aspergillus cristatus.</title>
        <authorList>
            <person name="Ge Y."/>
            <person name="Wang Y."/>
            <person name="Liu Y."/>
            <person name="Tan Y."/>
            <person name="Ren X."/>
            <person name="Zhang X."/>
            <person name="Hyde K.D."/>
            <person name="Liu Y."/>
            <person name="Liu Z."/>
        </authorList>
    </citation>
    <scope>NUCLEOTIDE SEQUENCE [LARGE SCALE GENOMIC DNA]</scope>
    <source>
        <strain evidence="2 3">GZAAS20.1005</strain>
    </source>
</reference>
<dbReference type="AlphaFoldDB" id="A0A1E3BCF8"/>
<dbReference type="Proteomes" id="UP000094569">
    <property type="component" value="Unassembled WGS sequence"/>
</dbReference>
<organism evidence="2 3">
    <name type="scientific">Aspergillus cristatus</name>
    <name type="common">Chinese Fuzhuan brick tea-fermentation fungus</name>
    <name type="synonym">Eurotium cristatum</name>
    <dbReference type="NCBI Taxonomy" id="573508"/>
    <lineage>
        <taxon>Eukaryota</taxon>
        <taxon>Fungi</taxon>
        <taxon>Dikarya</taxon>
        <taxon>Ascomycota</taxon>
        <taxon>Pezizomycotina</taxon>
        <taxon>Eurotiomycetes</taxon>
        <taxon>Eurotiomycetidae</taxon>
        <taxon>Eurotiales</taxon>
        <taxon>Aspergillaceae</taxon>
        <taxon>Aspergillus</taxon>
        <taxon>Aspergillus subgen. Aspergillus</taxon>
    </lineage>
</organism>
<sequence>MDMEVETEAPLTMPEPQSPNEQLDLELTKHASIALQAWAAREREEDKEILELLTILDKKVSSMKQRSLPRASSFSNALQTFVHNYFTQPSPSTGARDQGLIANPTPARPPQTYAAATTASKSEGKTTKKAHTTSSKPERPLRLLLRLPTDHPARHASPHAALLKLRSSLDPAVTNTIKEIQYVPIGLAIGPKDAQGGQILLDKKEEIQQVIQGSHAEPEQKWAIFVIPGATKQYISYDGSVVTVSDV</sequence>
<feature type="region of interest" description="Disordered" evidence="1">
    <location>
        <begin position="89"/>
        <end position="139"/>
    </location>
</feature>
<comment type="caution">
    <text evidence="2">The sequence shown here is derived from an EMBL/GenBank/DDBJ whole genome shotgun (WGS) entry which is preliminary data.</text>
</comment>
<dbReference type="EMBL" id="JXNT01000005">
    <property type="protein sequence ID" value="ODM18624.1"/>
    <property type="molecule type" value="Genomic_DNA"/>
</dbReference>
<evidence type="ECO:0000313" key="2">
    <source>
        <dbReference type="EMBL" id="ODM18624.1"/>
    </source>
</evidence>
<protein>
    <submittedName>
        <fullName evidence="2">Uncharacterized protein</fullName>
    </submittedName>
</protein>
<evidence type="ECO:0000256" key="1">
    <source>
        <dbReference type="SAM" id="MobiDB-lite"/>
    </source>
</evidence>
<name>A0A1E3BCF8_ASPCR</name>
<evidence type="ECO:0000313" key="3">
    <source>
        <dbReference type="Proteomes" id="UP000094569"/>
    </source>
</evidence>
<gene>
    <name evidence="2" type="ORF">SI65_05241</name>
</gene>
<keyword evidence="3" id="KW-1185">Reference proteome</keyword>
<proteinExistence type="predicted"/>
<feature type="region of interest" description="Disordered" evidence="1">
    <location>
        <begin position="1"/>
        <end position="21"/>
    </location>
</feature>
<accession>A0A1E3BCF8</accession>